<dbReference type="Proteomes" id="UP000032900">
    <property type="component" value="Unassembled WGS sequence"/>
</dbReference>
<evidence type="ECO:0000256" key="3">
    <source>
        <dbReference type="ARBA" id="ARBA00022679"/>
    </source>
</evidence>
<evidence type="ECO:0000256" key="2">
    <source>
        <dbReference type="ARBA" id="ARBA00005189"/>
    </source>
</evidence>
<dbReference type="Gene3D" id="3.40.640.10">
    <property type="entry name" value="Type I PLP-dependent aspartate aminotransferase-like (Major domain)"/>
    <property type="match status" value="1"/>
</dbReference>
<evidence type="ECO:0000256" key="1">
    <source>
        <dbReference type="ARBA" id="ARBA00001933"/>
    </source>
</evidence>
<comment type="pathway">
    <text evidence="2">Lipid metabolism.</text>
</comment>
<evidence type="ECO:0000313" key="7">
    <source>
        <dbReference type="EMBL" id="GAO30916.1"/>
    </source>
</evidence>
<dbReference type="InterPro" id="IPR001917">
    <property type="entry name" value="Aminotrans_II_pyridoxalP_BS"/>
</dbReference>
<dbReference type="GO" id="GO:0030170">
    <property type="term" value="F:pyridoxal phosphate binding"/>
    <property type="evidence" value="ECO:0007669"/>
    <property type="project" value="InterPro"/>
</dbReference>
<reference evidence="7 8" key="1">
    <citation type="journal article" date="2015" name="Microbes Environ.">
        <title>Distribution and evolution of nitrogen fixation genes in the phylum bacteroidetes.</title>
        <authorList>
            <person name="Inoue J."/>
            <person name="Oshima K."/>
            <person name="Suda W."/>
            <person name="Sakamoto M."/>
            <person name="Iino T."/>
            <person name="Noda S."/>
            <person name="Hongoh Y."/>
            <person name="Hattori M."/>
            <person name="Ohkuma M."/>
        </authorList>
    </citation>
    <scope>NUCLEOTIDE SEQUENCE [LARGE SCALE GENOMIC DNA]</scope>
    <source>
        <strain evidence="7">JCM 15548</strain>
    </source>
</reference>
<name>A0A0E9M0M1_9BACT</name>
<evidence type="ECO:0000259" key="6">
    <source>
        <dbReference type="Pfam" id="PF00155"/>
    </source>
</evidence>
<comment type="caution">
    <text evidence="7">The sequence shown here is derived from an EMBL/GenBank/DDBJ whole genome shotgun (WGS) entry which is preliminary data.</text>
</comment>
<accession>A0A0E9M0M1</accession>
<evidence type="ECO:0000256" key="5">
    <source>
        <dbReference type="RuleBase" id="RU003693"/>
    </source>
</evidence>
<proteinExistence type="inferred from homology"/>
<keyword evidence="3" id="KW-0808">Transferase</keyword>
<dbReference type="SUPFAM" id="SSF53383">
    <property type="entry name" value="PLP-dependent transferases"/>
    <property type="match status" value="1"/>
</dbReference>
<comment type="similarity">
    <text evidence="5">Belongs to the class-II pyridoxal-phosphate-dependent aminotransferase family.</text>
</comment>
<dbReference type="STRING" id="1236989.JCM15548_13237"/>
<dbReference type="GO" id="GO:0016740">
    <property type="term" value="F:transferase activity"/>
    <property type="evidence" value="ECO:0007669"/>
    <property type="project" value="UniProtKB-KW"/>
</dbReference>
<dbReference type="InterPro" id="IPR015422">
    <property type="entry name" value="PyrdxlP-dep_Trfase_small"/>
</dbReference>
<organism evidence="7 8">
    <name type="scientific">Geofilum rubicundum JCM 15548</name>
    <dbReference type="NCBI Taxonomy" id="1236989"/>
    <lineage>
        <taxon>Bacteria</taxon>
        <taxon>Pseudomonadati</taxon>
        <taxon>Bacteroidota</taxon>
        <taxon>Bacteroidia</taxon>
        <taxon>Marinilabiliales</taxon>
        <taxon>Marinilabiliaceae</taxon>
        <taxon>Geofilum</taxon>
    </lineage>
</organism>
<comment type="cofactor">
    <cofactor evidence="1 5">
        <name>pyridoxal 5'-phosphate</name>
        <dbReference type="ChEBI" id="CHEBI:597326"/>
    </cofactor>
</comment>
<dbReference type="PROSITE" id="PS00599">
    <property type="entry name" value="AA_TRANSFER_CLASS_2"/>
    <property type="match status" value="1"/>
</dbReference>
<dbReference type="InterPro" id="IPR015424">
    <property type="entry name" value="PyrdxlP-dep_Trfase"/>
</dbReference>
<dbReference type="Gene3D" id="3.90.1150.10">
    <property type="entry name" value="Aspartate Aminotransferase, domain 1"/>
    <property type="match status" value="1"/>
</dbReference>
<keyword evidence="8" id="KW-1185">Reference proteome</keyword>
<evidence type="ECO:0000313" key="8">
    <source>
        <dbReference type="Proteomes" id="UP000032900"/>
    </source>
</evidence>
<sequence length="433" mass="48033">MGGISKKDYLCPGNNLKLINVDLFNKINTSMGPLGQYGKEAHGYFMFPKLEGEISAKMKFRGKEVLTWSLNNYLGLANHPEVRKADAEGAKDWGLGYPMGARMMSGHTSKHEELEAQLAEFVKKDDAYLLNFGYQGMVSIIDTLVNRNDVIVYDSESHACILDGLRLHMGKRYVFPHNNIENLRKQLERATALAAKQGGGVLVITEGVFGMAGDLGKLDEIVALKSEFDFRILVDDAHGFGTMGKTGAGVAEHFGVEDQIDLIFGTFAKSMAGIGAFIAGREDVVSYLRYNMRSQIFAKSLPMPMVIGALKRLELLRTQPELKEKLWTVVHALQKGLREKGFNLGHTESPVTPIYLDGSVPEATELTMDLRENYNIFCSIVAYPVIPKGQIMLRIIPTAVHTLEDVEYTIKAFAEIKEKLEAGKYKSDKIASL</sequence>
<dbReference type="GO" id="GO:0016874">
    <property type="term" value="F:ligase activity"/>
    <property type="evidence" value="ECO:0007669"/>
    <property type="project" value="UniProtKB-KW"/>
</dbReference>
<dbReference type="InterPro" id="IPR050087">
    <property type="entry name" value="AON_synthase_class-II"/>
</dbReference>
<gene>
    <name evidence="7" type="ORF">JCM15548_13237</name>
</gene>
<keyword evidence="7" id="KW-0436">Ligase</keyword>
<dbReference type="Pfam" id="PF00155">
    <property type="entry name" value="Aminotran_1_2"/>
    <property type="match status" value="1"/>
</dbReference>
<evidence type="ECO:0000256" key="4">
    <source>
        <dbReference type="ARBA" id="ARBA00022898"/>
    </source>
</evidence>
<keyword evidence="4 5" id="KW-0663">Pyridoxal phosphate</keyword>
<dbReference type="PANTHER" id="PTHR13693">
    <property type="entry name" value="CLASS II AMINOTRANSFERASE/8-AMINO-7-OXONONANOATE SYNTHASE"/>
    <property type="match status" value="1"/>
</dbReference>
<feature type="domain" description="Aminotransferase class I/classII large" evidence="6">
    <location>
        <begin position="64"/>
        <end position="412"/>
    </location>
</feature>
<dbReference type="InterPro" id="IPR004839">
    <property type="entry name" value="Aminotransferase_I/II_large"/>
</dbReference>
<dbReference type="InterPro" id="IPR015421">
    <property type="entry name" value="PyrdxlP-dep_Trfase_major"/>
</dbReference>
<protein>
    <submittedName>
        <fullName evidence="7">2-amino-3-ketobutyrate coenzyme A ligase</fullName>
    </submittedName>
</protein>
<dbReference type="EMBL" id="BAZW01000033">
    <property type="protein sequence ID" value="GAO30916.1"/>
    <property type="molecule type" value="Genomic_DNA"/>
</dbReference>
<dbReference type="AlphaFoldDB" id="A0A0E9M0M1"/>